<dbReference type="InterPro" id="IPR051694">
    <property type="entry name" value="Immunoregulatory_rcpt-like"/>
</dbReference>
<dbReference type="Gene3D" id="1.20.5.510">
    <property type="entry name" value="Single helix bin"/>
    <property type="match status" value="1"/>
</dbReference>
<evidence type="ECO:0000256" key="5">
    <source>
        <dbReference type="SAM" id="MobiDB-lite"/>
    </source>
</evidence>
<evidence type="ECO:0000256" key="4">
    <source>
        <dbReference type="ARBA" id="ARBA00023136"/>
    </source>
</evidence>
<gene>
    <name evidence="7" type="ORF">COCHEDRAFT_1195273</name>
</gene>
<dbReference type="PANTHER" id="PTHR15549:SF26">
    <property type="entry name" value="AXIAL BUDDING PATTERN PROTEIN 2-RELATED"/>
    <property type="match status" value="1"/>
</dbReference>
<comment type="subcellular location">
    <subcellularLocation>
        <location evidence="1">Membrane</location>
        <topology evidence="1">Single-pass membrane protein</topology>
    </subcellularLocation>
</comment>
<evidence type="ECO:0000256" key="3">
    <source>
        <dbReference type="ARBA" id="ARBA00022989"/>
    </source>
</evidence>
<dbReference type="GO" id="GO:0016020">
    <property type="term" value="C:membrane"/>
    <property type="evidence" value="ECO:0007669"/>
    <property type="project" value="UniProtKB-SubCell"/>
</dbReference>
<dbReference type="OrthoDB" id="3692311at2759"/>
<dbReference type="PANTHER" id="PTHR15549">
    <property type="entry name" value="PAIRED IMMUNOGLOBULIN-LIKE TYPE 2 RECEPTOR"/>
    <property type="match status" value="1"/>
</dbReference>
<evidence type="ECO:0000256" key="1">
    <source>
        <dbReference type="ARBA" id="ARBA00004167"/>
    </source>
</evidence>
<reference evidence="8" key="2">
    <citation type="journal article" date="2013" name="PLoS Genet.">
        <title>Comparative genome structure, secondary metabolite, and effector coding capacity across Cochliobolus pathogens.</title>
        <authorList>
            <person name="Condon B.J."/>
            <person name="Leng Y."/>
            <person name="Wu D."/>
            <person name="Bushley K.E."/>
            <person name="Ohm R.A."/>
            <person name="Otillar R."/>
            <person name="Martin J."/>
            <person name="Schackwitz W."/>
            <person name="Grimwood J."/>
            <person name="MohdZainudin N."/>
            <person name="Xue C."/>
            <person name="Wang R."/>
            <person name="Manning V.A."/>
            <person name="Dhillon B."/>
            <person name="Tu Z.J."/>
            <person name="Steffenson B.J."/>
            <person name="Salamov A."/>
            <person name="Sun H."/>
            <person name="Lowry S."/>
            <person name="LaButti K."/>
            <person name="Han J."/>
            <person name="Copeland A."/>
            <person name="Lindquist E."/>
            <person name="Barry K."/>
            <person name="Schmutz J."/>
            <person name="Baker S.E."/>
            <person name="Ciuffetti L.M."/>
            <person name="Grigoriev I.V."/>
            <person name="Zhong S."/>
            <person name="Turgeon B.G."/>
        </authorList>
    </citation>
    <scope>NUCLEOTIDE SEQUENCE [LARGE SCALE GENOMIC DNA]</scope>
    <source>
        <strain evidence="8">C5 / ATCC 48332 / race O</strain>
    </source>
</reference>
<keyword evidence="8" id="KW-1185">Reference proteome</keyword>
<dbReference type="GO" id="GO:0071944">
    <property type="term" value="C:cell periphery"/>
    <property type="evidence" value="ECO:0007669"/>
    <property type="project" value="UniProtKB-ARBA"/>
</dbReference>
<dbReference type="STRING" id="701091.M2TTX8"/>
<dbReference type="AlphaFoldDB" id="M2TTX8"/>
<sequence length="315" mass="33170">MSNASFFDFHCPLGGKWYACASGSNFVGCCTSDPCSNGCVQGNIRPGGYNISHHGEWPDASCGSASDFFTCNAGDSFWGCCKSNPCAATPPATCAQGDLVPAFMERPEQFNAYVTQDKKENASDSGKSNTGAIVGGVVGGVVVLAIIGIIIFIVLRKRKNKKTTEGDMGAATMMPMMNSNEKNNHSAAAGHYGGQSPPPTYSAPIQNSYQATSPGKGHESYHQYASHATEPQELPADSSSSHNRFSELPAGASNVMDNRRFSELPADATARPGPSELESPYASPFVSPLPTQQEFSGDMAKRASRQGLGVSTGQQ</sequence>
<evidence type="ECO:0000256" key="2">
    <source>
        <dbReference type="ARBA" id="ARBA00022692"/>
    </source>
</evidence>
<keyword evidence="3 6" id="KW-1133">Transmembrane helix</keyword>
<protein>
    <submittedName>
        <fullName evidence="7">Uncharacterized protein</fullName>
    </submittedName>
</protein>
<evidence type="ECO:0000256" key="6">
    <source>
        <dbReference type="SAM" id="Phobius"/>
    </source>
</evidence>
<feature type="transmembrane region" description="Helical" evidence="6">
    <location>
        <begin position="132"/>
        <end position="155"/>
    </location>
</feature>
<keyword evidence="4 6" id="KW-0472">Membrane</keyword>
<organism evidence="7 8">
    <name type="scientific">Cochliobolus heterostrophus (strain C5 / ATCC 48332 / race O)</name>
    <name type="common">Southern corn leaf blight fungus</name>
    <name type="synonym">Bipolaris maydis</name>
    <dbReference type="NCBI Taxonomy" id="701091"/>
    <lineage>
        <taxon>Eukaryota</taxon>
        <taxon>Fungi</taxon>
        <taxon>Dikarya</taxon>
        <taxon>Ascomycota</taxon>
        <taxon>Pezizomycotina</taxon>
        <taxon>Dothideomycetes</taxon>
        <taxon>Pleosporomycetidae</taxon>
        <taxon>Pleosporales</taxon>
        <taxon>Pleosporineae</taxon>
        <taxon>Pleosporaceae</taxon>
        <taxon>Bipolaris</taxon>
    </lineage>
</organism>
<dbReference type="Proteomes" id="UP000016936">
    <property type="component" value="Unassembled WGS sequence"/>
</dbReference>
<dbReference type="OMA" id="HQYASHA"/>
<proteinExistence type="predicted"/>
<evidence type="ECO:0000313" key="8">
    <source>
        <dbReference type="Proteomes" id="UP000016936"/>
    </source>
</evidence>
<accession>M2TTX8</accession>
<evidence type="ECO:0000313" key="7">
    <source>
        <dbReference type="EMBL" id="EMD89984.1"/>
    </source>
</evidence>
<feature type="compositionally biased region" description="Polar residues" evidence="5">
    <location>
        <begin position="203"/>
        <end position="213"/>
    </location>
</feature>
<feature type="region of interest" description="Disordered" evidence="5">
    <location>
        <begin position="163"/>
        <end position="315"/>
    </location>
</feature>
<keyword evidence="2 6" id="KW-0812">Transmembrane</keyword>
<dbReference type="HOGENOM" id="CLU_074422_0_0_1"/>
<reference evidence="7 8" key="1">
    <citation type="journal article" date="2012" name="PLoS Pathog.">
        <title>Diverse lifestyles and strategies of plant pathogenesis encoded in the genomes of eighteen Dothideomycetes fungi.</title>
        <authorList>
            <person name="Ohm R.A."/>
            <person name="Feau N."/>
            <person name="Henrissat B."/>
            <person name="Schoch C.L."/>
            <person name="Horwitz B.A."/>
            <person name="Barry K.W."/>
            <person name="Condon B.J."/>
            <person name="Copeland A.C."/>
            <person name="Dhillon B."/>
            <person name="Glaser F."/>
            <person name="Hesse C.N."/>
            <person name="Kosti I."/>
            <person name="LaButti K."/>
            <person name="Lindquist E.A."/>
            <person name="Lucas S."/>
            <person name="Salamov A.A."/>
            <person name="Bradshaw R.E."/>
            <person name="Ciuffetti L."/>
            <person name="Hamelin R.C."/>
            <person name="Kema G.H.J."/>
            <person name="Lawrence C."/>
            <person name="Scott J.A."/>
            <person name="Spatafora J.W."/>
            <person name="Turgeon B.G."/>
            <person name="de Wit P.J.G.M."/>
            <person name="Zhong S."/>
            <person name="Goodwin S.B."/>
            <person name="Grigoriev I.V."/>
        </authorList>
    </citation>
    <scope>NUCLEOTIDE SEQUENCE [LARGE SCALE GENOMIC DNA]</scope>
    <source>
        <strain evidence="8">C5 / ATCC 48332 / race O</strain>
    </source>
</reference>
<name>M2TTX8_COCH5</name>
<dbReference type="EMBL" id="KB445578">
    <property type="protein sequence ID" value="EMD89984.1"/>
    <property type="molecule type" value="Genomic_DNA"/>
</dbReference>
<dbReference type="eggNOG" id="ENOG502SDAI">
    <property type="taxonomic scope" value="Eukaryota"/>
</dbReference>